<dbReference type="Gene3D" id="3.30.1380.20">
    <property type="entry name" value="Trafficking protein particle complex subunit 3"/>
    <property type="match status" value="1"/>
</dbReference>
<accession>A0A1E4S875</accession>
<accession>A0A0H5BY91</accession>
<dbReference type="Pfam" id="PF04051">
    <property type="entry name" value="TRAPP"/>
    <property type="match status" value="1"/>
</dbReference>
<dbReference type="GO" id="GO:0006888">
    <property type="term" value="P:endoplasmic reticulum to Golgi vesicle-mediated transport"/>
    <property type="evidence" value="ECO:0007669"/>
    <property type="project" value="TreeGrafter"/>
</dbReference>
<dbReference type="InterPro" id="IPR037992">
    <property type="entry name" value="TRAPPC6/Trs33"/>
</dbReference>
<dbReference type="AlphaFoldDB" id="A0A0H5BY91"/>
<keyword evidence="5" id="KW-1185">Reference proteome</keyword>
<dbReference type="GO" id="GO:0030008">
    <property type="term" value="C:TRAPP complex"/>
    <property type="evidence" value="ECO:0007669"/>
    <property type="project" value="TreeGrafter"/>
</dbReference>
<dbReference type="Proteomes" id="UP000038830">
    <property type="component" value="Unassembled WGS sequence"/>
</dbReference>
<dbReference type="OMA" id="PYLEIPC"/>
<dbReference type="EMBL" id="CDQK01000001">
    <property type="protein sequence ID" value="CEP20438.1"/>
    <property type="molecule type" value="Genomic_DNA"/>
</dbReference>
<dbReference type="EMBL" id="KV453925">
    <property type="protein sequence ID" value="ODV75711.1"/>
    <property type="molecule type" value="Genomic_DNA"/>
</dbReference>
<comment type="similarity">
    <text evidence="1">Belongs to the TRAPP small subunits family. BET3 subfamily.</text>
</comment>
<protein>
    <submittedName>
        <fullName evidence="3">Transport protein particle component</fullName>
    </submittedName>
</protein>
<name>A0A0H5BY91_CYBJN</name>
<dbReference type="GO" id="GO:0005801">
    <property type="term" value="C:cis-Golgi network"/>
    <property type="evidence" value="ECO:0007669"/>
    <property type="project" value="TreeGrafter"/>
</dbReference>
<evidence type="ECO:0000313" key="5">
    <source>
        <dbReference type="Proteomes" id="UP000094389"/>
    </source>
</evidence>
<sequence length="202" mass="23249">MTEITPQVNATCLDLLINEMVPLAIRTTRELKQSYEQAIESLVPQISIKDEDTGDVEILNSELLHSEDVTHKLENCGYSIGIRLSEVLIYKDSQNEILKNLELLNIMKFICRDVWRELYGKQMDNLRTNHRGTFVLIDNAFKTFQRFDSPVDLQDTIYKCKPYLWISSGIIRGVLKSFGVDSLITPEITKFPMVSFNIQTNV</sequence>
<evidence type="ECO:0000313" key="3">
    <source>
        <dbReference type="EMBL" id="ODV75711.1"/>
    </source>
</evidence>
<dbReference type="PANTHER" id="PTHR12817">
    <property type="entry name" value="TRAFFICKING PROTEIN PARTICLE COMPLEX SUBUNIT 6B"/>
    <property type="match status" value="1"/>
</dbReference>
<reference evidence="2" key="1">
    <citation type="submission" date="2014-12" db="EMBL/GenBank/DDBJ databases">
        <authorList>
            <person name="Jaenicke S."/>
        </authorList>
    </citation>
    <scope>NUCLEOTIDE SEQUENCE [LARGE SCALE GENOMIC DNA]</scope>
    <source>
        <strain evidence="2">CBS1600</strain>
    </source>
</reference>
<dbReference type="Proteomes" id="UP000094389">
    <property type="component" value="Unassembled WGS sequence"/>
</dbReference>
<dbReference type="PANTHER" id="PTHR12817:SF0">
    <property type="entry name" value="GEO08327P1"/>
    <property type="match status" value="1"/>
</dbReference>
<dbReference type="CDD" id="cd14944">
    <property type="entry name" value="TRAPPC6A_Trs33"/>
    <property type="match status" value="1"/>
</dbReference>
<dbReference type="InterPro" id="IPR007194">
    <property type="entry name" value="TRAPP_component"/>
</dbReference>
<dbReference type="InterPro" id="IPR024096">
    <property type="entry name" value="NO_sig/Golgi_transp_ligand-bd"/>
</dbReference>
<evidence type="ECO:0000313" key="4">
    <source>
        <dbReference type="Proteomes" id="UP000038830"/>
    </source>
</evidence>
<dbReference type="SUPFAM" id="SSF111126">
    <property type="entry name" value="Ligand-binding domain in the NO signalling and Golgi transport"/>
    <property type="match status" value="1"/>
</dbReference>
<dbReference type="OrthoDB" id="941624at2759"/>
<dbReference type="STRING" id="983966.A0A0H5BY91"/>
<evidence type="ECO:0000313" key="2">
    <source>
        <dbReference type="EMBL" id="CEP20438.1"/>
    </source>
</evidence>
<gene>
    <name evidence="2" type="ORF">BN1211_0302</name>
    <name evidence="3" type="ORF">CYBJADRAFT_165138</name>
</gene>
<reference evidence="4" key="2">
    <citation type="journal article" date="2015" name="J. Biotechnol.">
        <title>The structure of the Cyberlindnera jadinii genome and its relation to Candida utilis analyzed by the occurrence of single nucleotide polymorphisms.</title>
        <authorList>
            <person name="Rupp O."/>
            <person name="Brinkrolf K."/>
            <person name="Buerth C."/>
            <person name="Kunigo M."/>
            <person name="Schneider J."/>
            <person name="Jaenicke S."/>
            <person name="Goesmann A."/>
            <person name="Puehler A."/>
            <person name="Jaeger K.-E."/>
            <person name="Ernst J.F."/>
        </authorList>
    </citation>
    <scope>NUCLEOTIDE SEQUENCE [LARGE SCALE GENOMIC DNA]</scope>
    <source>
        <strain evidence="4">ATCC 18201 / CBS 1600 / BCRC 20928 / JCM 3617 / NBRC 0987 / NRRL Y-1542</strain>
    </source>
</reference>
<proteinExistence type="inferred from homology"/>
<organism evidence="2 4">
    <name type="scientific">Cyberlindnera jadinii (strain ATCC 18201 / CBS 1600 / BCRC 20928 / JCM 3617 / NBRC 0987 / NRRL Y-1542)</name>
    <name type="common">Torula yeast</name>
    <name type="synonym">Candida utilis</name>
    <dbReference type="NCBI Taxonomy" id="983966"/>
    <lineage>
        <taxon>Eukaryota</taxon>
        <taxon>Fungi</taxon>
        <taxon>Dikarya</taxon>
        <taxon>Ascomycota</taxon>
        <taxon>Saccharomycotina</taxon>
        <taxon>Saccharomycetes</taxon>
        <taxon>Phaffomycetales</taxon>
        <taxon>Phaffomycetaceae</taxon>
        <taxon>Cyberlindnera</taxon>
    </lineage>
</organism>
<reference evidence="3 5" key="3">
    <citation type="journal article" date="2016" name="Proc. Natl. Acad. Sci. U.S.A.">
        <title>Comparative genomics of biotechnologically important yeasts.</title>
        <authorList>
            <person name="Riley R."/>
            <person name="Haridas S."/>
            <person name="Wolfe K.H."/>
            <person name="Lopes M.R."/>
            <person name="Hittinger C.T."/>
            <person name="Goeker M."/>
            <person name="Salamov A.A."/>
            <person name="Wisecaver J.H."/>
            <person name="Long T.M."/>
            <person name="Calvey C.H."/>
            <person name="Aerts A.L."/>
            <person name="Barry K.W."/>
            <person name="Choi C."/>
            <person name="Clum A."/>
            <person name="Coughlan A.Y."/>
            <person name="Deshpande S."/>
            <person name="Douglass A.P."/>
            <person name="Hanson S.J."/>
            <person name="Klenk H.-P."/>
            <person name="LaButti K.M."/>
            <person name="Lapidus A."/>
            <person name="Lindquist E.A."/>
            <person name="Lipzen A.M."/>
            <person name="Meier-Kolthoff J.P."/>
            <person name="Ohm R.A."/>
            <person name="Otillar R.P."/>
            <person name="Pangilinan J.L."/>
            <person name="Peng Y."/>
            <person name="Rokas A."/>
            <person name="Rosa C.A."/>
            <person name="Scheuner C."/>
            <person name="Sibirny A.A."/>
            <person name="Slot J.C."/>
            <person name="Stielow J.B."/>
            <person name="Sun H."/>
            <person name="Kurtzman C.P."/>
            <person name="Blackwell M."/>
            <person name="Grigoriev I.V."/>
            <person name="Jeffries T.W."/>
        </authorList>
    </citation>
    <scope>NUCLEOTIDE SEQUENCE [LARGE SCALE GENOMIC DNA]</scope>
    <source>
        <strain evidence="5">ATCC 18201 / CBS 1600 / BCRC 20928 / JCM 3617 / NBRC 0987 / NRRL Y-1542</strain>
        <strain evidence="3">NRRL Y-1542</strain>
    </source>
</reference>
<evidence type="ECO:0000256" key="1">
    <source>
        <dbReference type="ARBA" id="ARBA00006218"/>
    </source>
</evidence>
<dbReference type="GO" id="GO:0005802">
    <property type="term" value="C:trans-Golgi network"/>
    <property type="evidence" value="ECO:0007669"/>
    <property type="project" value="TreeGrafter"/>
</dbReference>